<dbReference type="SMART" id="SM00220">
    <property type="entry name" value="S_TKc"/>
    <property type="match status" value="1"/>
</dbReference>
<dbReference type="PANTHER" id="PTHR43289:SF34">
    <property type="entry name" value="SERINE_THREONINE-PROTEIN KINASE YBDM-RELATED"/>
    <property type="match status" value="1"/>
</dbReference>
<feature type="binding site" evidence="5">
    <location>
        <position position="175"/>
    </location>
    <ligand>
        <name>ATP</name>
        <dbReference type="ChEBI" id="CHEBI:30616"/>
    </ligand>
</feature>
<dbReference type="Proteomes" id="UP000249633">
    <property type="component" value="Unassembled WGS sequence"/>
</dbReference>
<feature type="region of interest" description="Disordered" evidence="6">
    <location>
        <begin position="297"/>
        <end position="319"/>
    </location>
</feature>
<evidence type="ECO:0000256" key="4">
    <source>
        <dbReference type="ARBA" id="ARBA00022840"/>
    </source>
</evidence>
<dbReference type="AlphaFoldDB" id="A0A2W5DVV5"/>
<dbReference type="SUPFAM" id="SSF56112">
    <property type="entry name" value="Protein kinase-like (PK-like)"/>
    <property type="match status" value="1"/>
</dbReference>
<keyword evidence="2 5" id="KW-0547">Nucleotide-binding</keyword>
<keyword evidence="3" id="KW-0418">Kinase</keyword>
<evidence type="ECO:0000256" key="6">
    <source>
        <dbReference type="SAM" id="MobiDB-lite"/>
    </source>
</evidence>
<dbReference type="InterPro" id="IPR008271">
    <property type="entry name" value="Ser/Thr_kinase_AS"/>
</dbReference>
<dbReference type="PROSITE" id="PS00108">
    <property type="entry name" value="PROTEIN_KINASE_ST"/>
    <property type="match status" value="1"/>
</dbReference>
<dbReference type="Gene3D" id="1.10.510.10">
    <property type="entry name" value="Transferase(Phosphotransferase) domain 1"/>
    <property type="match status" value="1"/>
</dbReference>
<protein>
    <recommendedName>
        <fullName evidence="7">Protein kinase domain-containing protein</fullName>
    </recommendedName>
</protein>
<dbReference type="Gene3D" id="1.25.40.10">
    <property type="entry name" value="Tetratricopeptide repeat domain"/>
    <property type="match status" value="1"/>
</dbReference>
<dbReference type="GO" id="GO:0004674">
    <property type="term" value="F:protein serine/threonine kinase activity"/>
    <property type="evidence" value="ECO:0007669"/>
    <property type="project" value="TreeGrafter"/>
</dbReference>
<dbReference type="PANTHER" id="PTHR43289">
    <property type="entry name" value="MITOGEN-ACTIVATED PROTEIN KINASE KINASE KINASE 20-RELATED"/>
    <property type="match status" value="1"/>
</dbReference>
<dbReference type="InterPro" id="IPR017441">
    <property type="entry name" value="Protein_kinase_ATP_BS"/>
</dbReference>
<evidence type="ECO:0000256" key="3">
    <source>
        <dbReference type="ARBA" id="ARBA00022777"/>
    </source>
</evidence>
<evidence type="ECO:0000313" key="9">
    <source>
        <dbReference type="Proteomes" id="UP000249633"/>
    </source>
</evidence>
<reference evidence="8 9" key="1">
    <citation type="submission" date="2017-08" db="EMBL/GenBank/DDBJ databases">
        <title>Infants hospitalized years apart are colonized by the same room-sourced microbial strains.</title>
        <authorList>
            <person name="Brooks B."/>
            <person name="Olm M.R."/>
            <person name="Firek B.A."/>
            <person name="Baker R."/>
            <person name="Thomas B.C."/>
            <person name="Morowitz M.J."/>
            <person name="Banfield J.F."/>
        </authorList>
    </citation>
    <scope>NUCLEOTIDE SEQUENCE [LARGE SCALE GENOMIC DNA]</scope>
    <source>
        <strain evidence="8">S2_012_000_R2_81</strain>
    </source>
</reference>
<dbReference type="Gene3D" id="3.30.200.20">
    <property type="entry name" value="Phosphorylase Kinase, domain 1"/>
    <property type="match status" value="1"/>
</dbReference>
<dbReference type="PROSITE" id="PS50011">
    <property type="entry name" value="PROTEIN_KINASE_DOM"/>
    <property type="match status" value="1"/>
</dbReference>
<dbReference type="PROSITE" id="PS00107">
    <property type="entry name" value="PROTEIN_KINASE_ATP"/>
    <property type="match status" value="1"/>
</dbReference>
<name>A0A2W5DVV5_9BURK</name>
<sequence>MLGGAGRHGCTANRWAEPLAPPGRRNGGHQPPRCPTLMPPLFIGPALVSGPMAAPAAAGHTHPMDADHWALVRELFDLALAQPEPERAALLHSSAAPPEVRREVESLLAHAAQATAAAGDPGGFLARPADAPASAQAGQRLGPWRLVEPLGSGGMGEVWLAQRCDGAYDGEAAIKLLRPGMDSAAVLQRFAQERQALARLTHPHIARLYDAGLSPDGRPYVVMERVPGLPLDVACAALPLTQRLALFLQLCDAVAHAHRQLLVHRDLKPGNVMVTAQQQVKLLDFGIAQALDLPADGGEPTLQRPFTPSHASPEQVRGEPVGTATDVYSLGVLLYQLLTGQRPYGREARTPVELAQAVLDEAPTTPAGLPGDLAPILLKALEKDPARRYASVDALAADLRAHLAGYPVSARAPTPGYRLARFVGRNRLAVGLAGLALLALTGGLVGTLTQMRTAQAAQARAEARFAQLRELSRQLVFRYHDEIATLPGSLATREALLQDALRYLDGLAAELGPELHRQPQLARELAESYSRIATLQGDGFSPSEEQLDAARRNIDKAIALQPHYVDALAGDAAVLREAGDMFQGRALLASRAGRLTDSVQALQQARALVERAHRLQPDDTQNLALLATLIGRTGLLQGGNPLQPQLGDLPAAGQSLQQASALFTQLRERQPEHAEWAHQAAWARQLLASWALLSGDLALAQQAADDMLALRDAALRAAPDNIHYRYQHALARSPAARIFSEAGEHERALRLLDEGIATLQQALASDPRNQAARRDLVLLRFGRARADWVAHPDAARARALQRALDDFPPAATLANDFYLSRWRAEAAWWAGQASDDPAARLRFARQAEALMRATPDQAENASRRWMLALALGLQAQAHAAAGDPGQARDLAQQALALWRPGVPALYRDAARQARALAAAP</sequence>
<evidence type="ECO:0000256" key="1">
    <source>
        <dbReference type="ARBA" id="ARBA00022679"/>
    </source>
</evidence>
<keyword evidence="1" id="KW-0808">Transferase</keyword>
<dbReference type="Pfam" id="PF00069">
    <property type="entry name" value="Pkinase"/>
    <property type="match status" value="1"/>
</dbReference>
<dbReference type="CDD" id="cd14014">
    <property type="entry name" value="STKc_PknB_like"/>
    <property type="match status" value="1"/>
</dbReference>
<gene>
    <name evidence="8" type="ORF">DI603_08000</name>
</gene>
<proteinExistence type="predicted"/>
<dbReference type="InterPro" id="IPR011009">
    <property type="entry name" value="Kinase-like_dom_sf"/>
</dbReference>
<dbReference type="GO" id="GO:0005524">
    <property type="term" value="F:ATP binding"/>
    <property type="evidence" value="ECO:0007669"/>
    <property type="project" value="UniProtKB-UniRule"/>
</dbReference>
<organism evidence="8 9">
    <name type="scientific">Roseateles depolymerans</name>
    <dbReference type="NCBI Taxonomy" id="76731"/>
    <lineage>
        <taxon>Bacteria</taxon>
        <taxon>Pseudomonadati</taxon>
        <taxon>Pseudomonadota</taxon>
        <taxon>Betaproteobacteria</taxon>
        <taxon>Burkholderiales</taxon>
        <taxon>Sphaerotilaceae</taxon>
        <taxon>Roseateles</taxon>
    </lineage>
</organism>
<keyword evidence="4 5" id="KW-0067">ATP-binding</keyword>
<evidence type="ECO:0000313" key="8">
    <source>
        <dbReference type="EMBL" id="PZP33307.1"/>
    </source>
</evidence>
<evidence type="ECO:0000259" key="7">
    <source>
        <dbReference type="PROSITE" id="PS50011"/>
    </source>
</evidence>
<dbReference type="InterPro" id="IPR000719">
    <property type="entry name" value="Prot_kinase_dom"/>
</dbReference>
<accession>A0A2W5DVV5</accession>
<dbReference type="EMBL" id="QFOD01000006">
    <property type="protein sequence ID" value="PZP33307.1"/>
    <property type="molecule type" value="Genomic_DNA"/>
</dbReference>
<feature type="region of interest" description="Disordered" evidence="6">
    <location>
        <begin position="1"/>
        <end position="34"/>
    </location>
</feature>
<dbReference type="SUPFAM" id="SSF48452">
    <property type="entry name" value="TPR-like"/>
    <property type="match status" value="1"/>
</dbReference>
<evidence type="ECO:0000256" key="2">
    <source>
        <dbReference type="ARBA" id="ARBA00022741"/>
    </source>
</evidence>
<feature type="domain" description="Protein kinase" evidence="7">
    <location>
        <begin position="144"/>
        <end position="403"/>
    </location>
</feature>
<comment type="caution">
    <text evidence="8">The sequence shown here is derived from an EMBL/GenBank/DDBJ whole genome shotgun (WGS) entry which is preliminary data.</text>
</comment>
<evidence type="ECO:0000256" key="5">
    <source>
        <dbReference type="PROSITE-ProRule" id="PRU10141"/>
    </source>
</evidence>
<dbReference type="InterPro" id="IPR011990">
    <property type="entry name" value="TPR-like_helical_dom_sf"/>
</dbReference>